<dbReference type="PANTHER" id="PTHR13800:SF2">
    <property type="entry name" value="TRANSIENT RECEPTOR POTENTIAL CATION CHANNEL SUBFAMILY M MEMBER 2"/>
    <property type="match status" value="1"/>
</dbReference>
<dbReference type="PANTHER" id="PTHR13800">
    <property type="entry name" value="TRANSIENT RECEPTOR POTENTIAL CATION CHANNEL, SUBFAMILY M, MEMBER 6"/>
    <property type="match status" value="1"/>
</dbReference>
<feature type="domain" description="TRPM SLOG" evidence="2">
    <location>
        <begin position="55"/>
        <end position="91"/>
    </location>
</feature>
<accession>A0ABN9CE12</accession>
<organism evidence="3 4">
    <name type="scientific">Staurois parvus</name>
    <dbReference type="NCBI Taxonomy" id="386267"/>
    <lineage>
        <taxon>Eukaryota</taxon>
        <taxon>Metazoa</taxon>
        <taxon>Chordata</taxon>
        <taxon>Craniata</taxon>
        <taxon>Vertebrata</taxon>
        <taxon>Euteleostomi</taxon>
        <taxon>Amphibia</taxon>
        <taxon>Batrachia</taxon>
        <taxon>Anura</taxon>
        <taxon>Neobatrachia</taxon>
        <taxon>Ranoidea</taxon>
        <taxon>Ranidae</taxon>
        <taxon>Staurois</taxon>
    </lineage>
</organism>
<evidence type="ECO:0000313" key="3">
    <source>
        <dbReference type="EMBL" id="CAI9558339.1"/>
    </source>
</evidence>
<feature type="region of interest" description="Disordered" evidence="1">
    <location>
        <begin position="1"/>
        <end position="22"/>
    </location>
</feature>
<reference evidence="3" key="1">
    <citation type="submission" date="2023-05" db="EMBL/GenBank/DDBJ databases">
        <authorList>
            <person name="Stuckert A."/>
        </authorList>
    </citation>
    <scope>NUCLEOTIDE SEQUENCE</scope>
</reference>
<evidence type="ECO:0000256" key="1">
    <source>
        <dbReference type="SAM" id="MobiDB-lite"/>
    </source>
</evidence>
<dbReference type="Pfam" id="PF18139">
    <property type="entry name" value="LSDAT_euk"/>
    <property type="match status" value="1"/>
</dbReference>
<evidence type="ECO:0000313" key="4">
    <source>
        <dbReference type="Proteomes" id="UP001162483"/>
    </source>
</evidence>
<keyword evidence="4" id="KW-1185">Reference proteome</keyword>
<protein>
    <recommendedName>
        <fullName evidence="2">TRPM SLOG domain-containing protein</fullName>
    </recommendedName>
</protein>
<dbReference type="InterPro" id="IPR041491">
    <property type="entry name" value="TRPM_SLOG"/>
</dbReference>
<dbReference type="EMBL" id="CATNWA010009638">
    <property type="protein sequence ID" value="CAI9558339.1"/>
    <property type="molecule type" value="Genomic_DNA"/>
</dbReference>
<gene>
    <name evidence="3" type="ORF">SPARVUS_LOCUS4872078</name>
</gene>
<feature type="non-terminal residue" evidence="3">
    <location>
        <position position="92"/>
    </location>
</feature>
<sequence>MCGYSKEQHMDYTTTRPQPFLSKETWNPREHIKEMPTDAFGDISFTGLSPRSRKKYVRVSSDTPSSVLYQLMTEQWGLEVPNLLISVTGGAK</sequence>
<dbReference type="InterPro" id="IPR050927">
    <property type="entry name" value="TRPM"/>
</dbReference>
<name>A0ABN9CE12_9NEOB</name>
<comment type="caution">
    <text evidence="3">The sequence shown here is derived from an EMBL/GenBank/DDBJ whole genome shotgun (WGS) entry which is preliminary data.</text>
</comment>
<evidence type="ECO:0000259" key="2">
    <source>
        <dbReference type="Pfam" id="PF18139"/>
    </source>
</evidence>
<feature type="compositionally biased region" description="Basic and acidic residues" evidence="1">
    <location>
        <begin position="1"/>
        <end position="10"/>
    </location>
</feature>
<proteinExistence type="predicted"/>
<dbReference type="Proteomes" id="UP001162483">
    <property type="component" value="Unassembled WGS sequence"/>
</dbReference>